<reference evidence="5 6" key="1">
    <citation type="submission" date="2016-10" db="EMBL/GenBank/DDBJ databases">
        <authorList>
            <person name="de Groot N.N."/>
        </authorList>
    </citation>
    <scope>NUCLEOTIDE SEQUENCE [LARGE SCALE GENOMIC DNA]</scope>
    <source>
        <strain evidence="5">1</strain>
    </source>
</reference>
<dbReference type="PANTHER" id="PTHR34383:SF3">
    <property type="entry name" value="POLYPHOSPHATE:AMP PHOSPHOTRANSFERASE"/>
    <property type="match status" value="1"/>
</dbReference>
<dbReference type="InterPro" id="IPR027417">
    <property type="entry name" value="P-loop_NTPase"/>
</dbReference>
<dbReference type="InterPro" id="IPR016898">
    <property type="entry name" value="Polyphosphate_phosphotransfera"/>
</dbReference>
<dbReference type="InterPro" id="IPR050038">
    <property type="entry name" value="PPK2"/>
</dbReference>
<dbReference type="InterPro" id="IPR022300">
    <property type="entry name" value="PPK2-rel_1"/>
</dbReference>
<evidence type="ECO:0000256" key="1">
    <source>
        <dbReference type="ARBA" id="ARBA00009924"/>
    </source>
</evidence>
<comment type="similarity">
    <text evidence="1">Belongs to the polyphosphate kinase 2 (PPK2) family. Class I subfamily.</text>
</comment>
<dbReference type="GO" id="GO:0006797">
    <property type="term" value="P:polyphosphate metabolic process"/>
    <property type="evidence" value="ECO:0007669"/>
    <property type="project" value="InterPro"/>
</dbReference>
<dbReference type="EC" id="2.7.4.-" evidence="5"/>
<dbReference type="GO" id="GO:0008976">
    <property type="term" value="F:polyphosphate kinase activity"/>
    <property type="evidence" value="ECO:0007669"/>
    <property type="project" value="InterPro"/>
</dbReference>
<dbReference type="NCBIfam" id="TIGR03709">
    <property type="entry name" value="PPK2_rel_1"/>
    <property type="match status" value="1"/>
</dbReference>
<dbReference type="Proteomes" id="UP000198729">
    <property type="component" value="Unassembled WGS sequence"/>
</dbReference>
<proteinExistence type="inferred from homology"/>
<keyword evidence="3" id="KW-0418">Kinase</keyword>
<dbReference type="SUPFAM" id="SSF52540">
    <property type="entry name" value="P-loop containing nucleoside triphosphate hydrolases"/>
    <property type="match status" value="1"/>
</dbReference>
<dbReference type="PANTHER" id="PTHR34383">
    <property type="entry name" value="POLYPHOSPHATE:AMP PHOSPHOTRANSFERASE-RELATED"/>
    <property type="match status" value="1"/>
</dbReference>
<feature type="domain" description="Polyphosphate kinase-2-related" evidence="4">
    <location>
        <begin position="33"/>
        <end position="268"/>
    </location>
</feature>
<accession>A0A1G5SDZ3</accession>
<dbReference type="NCBIfam" id="NF042973">
    <property type="entry name" value="ADPpolyPPhtase"/>
    <property type="match status" value="1"/>
</dbReference>
<dbReference type="PIRSF" id="PIRSF028756">
    <property type="entry name" value="PPK2_prd"/>
    <property type="match status" value="1"/>
</dbReference>
<dbReference type="RefSeq" id="WP_090284277.1">
    <property type="nucleotide sequence ID" value="NZ_FMWO01000030.1"/>
</dbReference>
<keyword evidence="2 5" id="KW-0808">Transferase</keyword>
<keyword evidence="6" id="KW-1185">Reference proteome</keyword>
<organism evidence="5 6">
    <name type="scientific">Nitrosomonas mobilis</name>
    <dbReference type="NCBI Taxonomy" id="51642"/>
    <lineage>
        <taxon>Bacteria</taxon>
        <taxon>Pseudomonadati</taxon>
        <taxon>Pseudomonadota</taxon>
        <taxon>Betaproteobacteria</taxon>
        <taxon>Nitrosomonadales</taxon>
        <taxon>Nitrosomonadaceae</taxon>
        <taxon>Nitrosomonas</taxon>
    </lineage>
</organism>
<evidence type="ECO:0000256" key="3">
    <source>
        <dbReference type="ARBA" id="ARBA00022777"/>
    </source>
</evidence>
<gene>
    <name evidence="5" type="ORF">NSMM_240023</name>
</gene>
<sequence length="293" mass="34012">MRVTIDTSKFLVNPNSKIDLSQWRTEVPAFYQSKESYLTLLDESRQKIGALQEVLYAHDRYAVLLIFQGMDSAGKGSAIKHVMSGINPQGCQVLSFLAPGPEALEHDFLWRANKSLPERGRIGIFDRSYYEEVVVVRIQPQLLEQQRIPAEFVDPKHIWQERFSDIVNLENYLHRNGTRIIKFFLHLSKKEQRKRLLARIDEPSKNWKITGADIEARRKWDDYQHAYGECIGTTSTEIAPWFIVPADDKRNTRLIVSSILLETLQSLKMDFPQSSDVRRAELARMQTYLKSDK</sequence>
<dbReference type="EMBL" id="FMWO01000030">
    <property type="protein sequence ID" value="SCZ84639.1"/>
    <property type="molecule type" value="Genomic_DNA"/>
</dbReference>
<evidence type="ECO:0000256" key="2">
    <source>
        <dbReference type="ARBA" id="ARBA00022679"/>
    </source>
</evidence>
<dbReference type="Gene3D" id="3.40.50.300">
    <property type="entry name" value="P-loop containing nucleotide triphosphate hydrolases"/>
    <property type="match status" value="1"/>
</dbReference>
<dbReference type="STRING" id="51642.NSMM_240023"/>
<protein>
    <submittedName>
        <fullName evidence="5">Polyphosphate:AMP phosphotransferase</fullName>
        <ecNumber evidence="5">2.7.4.-</ecNumber>
    </submittedName>
</protein>
<evidence type="ECO:0000313" key="6">
    <source>
        <dbReference type="Proteomes" id="UP000198729"/>
    </source>
</evidence>
<dbReference type="OrthoDB" id="9775224at2"/>
<evidence type="ECO:0000313" key="5">
    <source>
        <dbReference type="EMBL" id="SCZ84639.1"/>
    </source>
</evidence>
<dbReference type="Pfam" id="PF03976">
    <property type="entry name" value="PPK2"/>
    <property type="match status" value="1"/>
</dbReference>
<dbReference type="InterPro" id="IPR022488">
    <property type="entry name" value="PPK2-related"/>
</dbReference>
<dbReference type="AlphaFoldDB" id="A0A1G5SDZ3"/>
<evidence type="ECO:0000259" key="4">
    <source>
        <dbReference type="Pfam" id="PF03976"/>
    </source>
</evidence>
<name>A0A1G5SDZ3_9PROT</name>